<gene>
    <name evidence="6" type="primary">ilvY</name>
    <name evidence="6" type="ORF">IC617_01335</name>
</gene>
<protein>
    <submittedName>
        <fullName evidence="6">HTH-type transcriptional activator IlvY</fullName>
    </submittedName>
</protein>
<dbReference type="FunFam" id="1.10.10.10:FF:000001">
    <property type="entry name" value="LysR family transcriptional regulator"/>
    <property type="match status" value="1"/>
</dbReference>
<organism evidence="6 7">
    <name type="scientific">Neiella litorisoli</name>
    <dbReference type="NCBI Taxonomy" id="2771431"/>
    <lineage>
        <taxon>Bacteria</taxon>
        <taxon>Pseudomonadati</taxon>
        <taxon>Pseudomonadota</taxon>
        <taxon>Gammaproteobacteria</taxon>
        <taxon>Alteromonadales</taxon>
        <taxon>Echinimonadaceae</taxon>
        <taxon>Neiella</taxon>
    </lineage>
</organism>
<dbReference type="Pfam" id="PF00126">
    <property type="entry name" value="HTH_1"/>
    <property type="match status" value="1"/>
</dbReference>
<evidence type="ECO:0000256" key="4">
    <source>
        <dbReference type="ARBA" id="ARBA00023163"/>
    </source>
</evidence>
<evidence type="ECO:0000313" key="6">
    <source>
        <dbReference type="EMBL" id="MBD1388060.1"/>
    </source>
</evidence>
<dbReference type="InterPro" id="IPR036388">
    <property type="entry name" value="WH-like_DNA-bd_sf"/>
</dbReference>
<dbReference type="InterPro" id="IPR005119">
    <property type="entry name" value="LysR_subst-bd"/>
</dbReference>
<dbReference type="GO" id="GO:0000976">
    <property type="term" value="F:transcription cis-regulatory region binding"/>
    <property type="evidence" value="ECO:0007669"/>
    <property type="project" value="TreeGrafter"/>
</dbReference>
<dbReference type="SUPFAM" id="SSF53850">
    <property type="entry name" value="Periplasmic binding protein-like II"/>
    <property type="match status" value="1"/>
</dbReference>
<dbReference type="PROSITE" id="PS50931">
    <property type="entry name" value="HTH_LYSR"/>
    <property type="match status" value="1"/>
</dbReference>
<dbReference type="CDD" id="cd08430">
    <property type="entry name" value="PBP2_IlvY"/>
    <property type="match status" value="1"/>
</dbReference>
<accession>A0A8J6R1P9</accession>
<dbReference type="PANTHER" id="PTHR30126:SF81">
    <property type="entry name" value="HTH-TYPE TRANSCRIPTIONAL REGULATOR ILVY"/>
    <property type="match status" value="1"/>
</dbReference>
<keyword evidence="3" id="KW-0238">DNA-binding</keyword>
<feature type="domain" description="HTH lysR-type" evidence="5">
    <location>
        <begin position="1"/>
        <end position="58"/>
    </location>
</feature>
<comment type="similarity">
    <text evidence="1">Belongs to the LysR transcriptional regulatory family.</text>
</comment>
<dbReference type="Gene3D" id="1.10.10.10">
    <property type="entry name" value="Winged helix-like DNA-binding domain superfamily/Winged helix DNA-binding domain"/>
    <property type="match status" value="1"/>
</dbReference>
<evidence type="ECO:0000256" key="2">
    <source>
        <dbReference type="ARBA" id="ARBA00023015"/>
    </source>
</evidence>
<dbReference type="InterPro" id="IPR036390">
    <property type="entry name" value="WH_DNA-bd_sf"/>
</dbReference>
<dbReference type="AlphaFoldDB" id="A0A8J6R1P9"/>
<evidence type="ECO:0000256" key="3">
    <source>
        <dbReference type="ARBA" id="ARBA00023125"/>
    </source>
</evidence>
<keyword evidence="4" id="KW-0804">Transcription</keyword>
<dbReference type="InterPro" id="IPR000847">
    <property type="entry name" value="LysR_HTH_N"/>
</dbReference>
<dbReference type="PANTHER" id="PTHR30126">
    <property type="entry name" value="HTH-TYPE TRANSCRIPTIONAL REGULATOR"/>
    <property type="match status" value="1"/>
</dbReference>
<sequence length="294" mass="32429">MDIRSLRMFCHLATSLHFGQTSSAMHVSAPTLSRTIQRLEEEVGDALFSRDNRRVELTDAGQKFLLFAQRVLLDWQDLEQQLSADHQALSGQIHIYCSVTASYSFLYDLLNDFRHQHPGVDIKLSTGDPADALDWVKEGNADISITAKPDKLSSSLVFQKLGDAPLQMVGPVVPCQVSQQIATDDIDWAQLPYILPERGLARTRLDKWCKNLGFKPKVHAEVSGHEAIVSMVALGLGVGPVPQPVLKNSPLRSNIRVLQLPQSFGSFEVGLCSSKRGLQDPKVAAFWALAKTSS</sequence>
<keyword evidence="2" id="KW-0805">Transcription regulation</keyword>
<evidence type="ECO:0000256" key="1">
    <source>
        <dbReference type="ARBA" id="ARBA00009437"/>
    </source>
</evidence>
<dbReference type="SUPFAM" id="SSF46785">
    <property type="entry name" value="Winged helix' DNA-binding domain"/>
    <property type="match status" value="1"/>
</dbReference>
<evidence type="ECO:0000259" key="5">
    <source>
        <dbReference type="PROSITE" id="PS50931"/>
    </source>
</evidence>
<name>A0A8J6R1P9_9GAMM</name>
<comment type="caution">
    <text evidence="6">The sequence shown here is derived from an EMBL/GenBank/DDBJ whole genome shotgun (WGS) entry which is preliminary data.</text>
</comment>
<dbReference type="EMBL" id="JACXAF010000001">
    <property type="protein sequence ID" value="MBD1388060.1"/>
    <property type="molecule type" value="Genomic_DNA"/>
</dbReference>
<dbReference type="InterPro" id="IPR037404">
    <property type="entry name" value="IlvY_PBP2"/>
</dbReference>
<dbReference type="NCBIfam" id="NF008722">
    <property type="entry name" value="PRK11716.1"/>
    <property type="match status" value="1"/>
</dbReference>
<dbReference type="Proteomes" id="UP000638014">
    <property type="component" value="Unassembled WGS sequence"/>
</dbReference>
<reference evidence="6" key="1">
    <citation type="submission" date="2020-09" db="EMBL/GenBank/DDBJ databases">
        <title>A novel bacterium of genus Neiella, isolated from South China Sea.</title>
        <authorList>
            <person name="Huang H."/>
            <person name="Mo K."/>
            <person name="Hu Y."/>
        </authorList>
    </citation>
    <scope>NUCLEOTIDE SEQUENCE</scope>
    <source>
        <strain evidence="6">HB171785</strain>
    </source>
</reference>
<keyword evidence="7" id="KW-1185">Reference proteome</keyword>
<dbReference type="Gene3D" id="3.40.190.290">
    <property type="match status" value="1"/>
</dbReference>
<evidence type="ECO:0000313" key="7">
    <source>
        <dbReference type="Proteomes" id="UP000638014"/>
    </source>
</evidence>
<dbReference type="GO" id="GO:0003700">
    <property type="term" value="F:DNA-binding transcription factor activity"/>
    <property type="evidence" value="ECO:0007669"/>
    <property type="project" value="InterPro"/>
</dbReference>
<proteinExistence type="inferred from homology"/>
<dbReference type="RefSeq" id="WP_191143176.1">
    <property type="nucleotide sequence ID" value="NZ_JACXAF010000001.1"/>
</dbReference>
<dbReference type="Pfam" id="PF03466">
    <property type="entry name" value="LysR_substrate"/>
    <property type="match status" value="1"/>
</dbReference>